<sequence length="68" mass="7363">MKKKVPGEAELLSSTCACVGAWVSDIRVFLYCTERPISQGNSKGDILGGIRQGCGNQRTGRRMGSWTT</sequence>
<name>A0A1V4KKZ8_PATFA</name>
<gene>
    <name evidence="1" type="ORF">AV530_015898</name>
</gene>
<reference evidence="1 2" key="1">
    <citation type="submission" date="2016-02" db="EMBL/GenBank/DDBJ databases">
        <title>Band-tailed pigeon sequencing and assembly.</title>
        <authorList>
            <person name="Soares A.E."/>
            <person name="Novak B.J."/>
            <person name="Rice E.S."/>
            <person name="O'Connell B."/>
            <person name="Chang D."/>
            <person name="Weber S."/>
            <person name="Shapiro B."/>
        </authorList>
    </citation>
    <scope>NUCLEOTIDE SEQUENCE [LARGE SCALE GENOMIC DNA]</scope>
    <source>
        <strain evidence="1">BTP2013</strain>
        <tissue evidence="1">Blood</tissue>
    </source>
</reference>
<organism evidence="1 2">
    <name type="scientific">Patagioenas fasciata monilis</name>
    <dbReference type="NCBI Taxonomy" id="372326"/>
    <lineage>
        <taxon>Eukaryota</taxon>
        <taxon>Metazoa</taxon>
        <taxon>Chordata</taxon>
        <taxon>Craniata</taxon>
        <taxon>Vertebrata</taxon>
        <taxon>Euteleostomi</taxon>
        <taxon>Archelosauria</taxon>
        <taxon>Archosauria</taxon>
        <taxon>Dinosauria</taxon>
        <taxon>Saurischia</taxon>
        <taxon>Theropoda</taxon>
        <taxon>Coelurosauria</taxon>
        <taxon>Aves</taxon>
        <taxon>Neognathae</taxon>
        <taxon>Neoaves</taxon>
        <taxon>Columbimorphae</taxon>
        <taxon>Columbiformes</taxon>
        <taxon>Columbidae</taxon>
        <taxon>Patagioenas</taxon>
    </lineage>
</organism>
<evidence type="ECO:0000313" key="2">
    <source>
        <dbReference type="Proteomes" id="UP000190648"/>
    </source>
</evidence>
<proteinExistence type="predicted"/>
<dbReference type="AlphaFoldDB" id="A0A1V4KKZ8"/>
<comment type="caution">
    <text evidence="1">The sequence shown here is derived from an EMBL/GenBank/DDBJ whole genome shotgun (WGS) entry which is preliminary data.</text>
</comment>
<protein>
    <submittedName>
        <fullName evidence="1">Uncharacterized protein</fullName>
    </submittedName>
</protein>
<evidence type="ECO:0000313" key="1">
    <source>
        <dbReference type="EMBL" id="OPJ84497.1"/>
    </source>
</evidence>
<accession>A0A1V4KKZ8</accession>
<keyword evidence="2" id="KW-1185">Reference proteome</keyword>
<dbReference type="EMBL" id="LSYS01003057">
    <property type="protein sequence ID" value="OPJ84497.1"/>
    <property type="molecule type" value="Genomic_DNA"/>
</dbReference>
<dbReference type="Proteomes" id="UP000190648">
    <property type="component" value="Unassembled WGS sequence"/>
</dbReference>